<dbReference type="Pfam" id="PF00201">
    <property type="entry name" value="UDPGT"/>
    <property type="match status" value="1"/>
</dbReference>
<evidence type="ECO:0008006" key="4">
    <source>
        <dbReference type="Google" id="ProtNLM"/>
    </source>
</evidence>
<dbReference type="PANTHER" id="PTHR48049:SF132">
    <property type="entry name" value="GLYCOSYLTRANSFERASE"/>
    <property type="match status" value="1"/>
</dbReference>
<dbReference type="Proteomes" id="UP000289152">
    <property type="component" value="Unassembled WGS sequence"/>
</dbReference>
<keyword evidence="3" id="KW-1185">Reference proteome</keyword>
<dbReference type="VEuPathDB" id="FungiDB:TREMEDRAFT_59765"/>
<dbReference type="InterPro" id="IPR050481">
    <property type="entry name" value="UDP-glycosyltransf_plant"/>
</dbReference>
<dbReference type="SUPFAM" id="SSF53756">
    <property type="entry name" value="UDP-Glycosyltransferase/glycogen phosphorylase"/>
    <property type="match status" value="1"/>
</dbReference>
<dbReference type="AlphaFoldDB" id="A0A4Q1BLC4"/>
<sequence length="486" mass="53794">MSAAFSLLLANPALHCTFLPDRRGANRIAQELSTRPDLVVKCKQRFRVLSVVDPNGPDLGEDQDKIGEELKTHFEAYLKPVMAGDDSEKGFGIKPKVVIMDLFRGPQCMGVVQKVATELGRKEQVKLLISLSITNMGLKLVLESNARVDAAVAEGKQLDEAVEEIASYDRIIDPLDIPARPQWEFHPQVGSWQFDSIVPALKMPYFFSPAFKHCDGMIINGVPELEPKAAATLSGLLGHPVYTIGYDPTEVSGKEDIPELVNNPRYPTDDGRVKKFLDECLAHYGENSVVYISLGQVGWPFRRPELIDNLVNSLLDAGIPFLFALAATDAELTPETLAKVQASDKAEISSWVNQREVLKHSAVSTFVTHMGPSGMYESLIAGKPMIAVPQFSQHPVNTMLMTSLGCCIQLYQFSTGHDGKTFSNGVKVNSATLMRKEMDEVWVRKRGEEGTRLRENVQKVRARIIESWERGESKKALDALADIISE</sequence>
<dbReference type="InterPro" id="IPR002213">
    <property type="entry name" value="UDP_glucos_trans"/>
</dbReference>
<organism evidence="2 3">
    <name type="scientific">Tremella mesenterica</name>
    <name type="common">Jelly fungus</name>
    <dbReference type="NCBI Taxonomy" id="5217"/>
    <lineage>
        <taxon>Eukaryota</taxon>
        <taxon>Fungi</taxon>
        <taxon>Dikarya</taxon>
        <taxon>Basidiomycota</taxon>
        <taxon>Agaricomycotina</taxon>
        <taxon>Tremellomycetes</taxon>
        <taxon>Tremellales</taxon>
        <taxon>Tremellaceae</taxon>
        <taxon>Tremella</taxon>
    </lineage>
</organism>
<evidence type="ECO:0000313" key="2">
    <source>
        <dbReference type="EMBL" id="RXK38564.1"/>
    </source>
</evidence>
<comment type="caution">
    <text evidence="2">The sequence shown here is derived from an EMBL/GenBank/DDBJ whole genome shotgun (WGS) entry which is preliminary data.</text>
</comment>
<dbReference type="InParanoid" id="A0A4Q1BLC4"/>
<dbReference type="OrthoDB" id="5835829at2759"/>
<dbReference type="Gene3D" id="3.40.50.2000">
    <property type="entry name" value="Glycogen Phosphorylase B"/>
    <property type="match status" value="2"/>
</dbReference>
<proteinExistence type="predicted"/>
<dbReference type="GO" id="GO:0035251">
    <property type="term" value="F:UDP-glucosyltransferase activity"/>
    <property type="evidence" value="ECO:0007669"/>
    <property type="project" value="InterPro"/>
</dbReference>
<evidence type="ECO:0000313" key="3">
    <source>
        <dbReference type="Proteomes" id="UP000289152"/>
    </source>
</evidence>
<reference evidence="2 3" key="1">
    <citation type="submission" date="2016-06" db="EMBL/GenBank/DDBJ databases">
        <title>Evolution of pathogenesis and genome organization in the Tremellales.</title>
        <authorList>
            <person name="Cuomo C."/>
            <person name="Litvintseva A."/>
            <person name="Heitman J."/>
            <person name="Chen Y."/>
            <person name="Sun S."/>
            <person name="Springer D."/>
            <person name="Dromer F."/>
            <person name="Young S."/>
            <person name="Zeng Q."/>
            <person name="Chapman S."/>
            <person name="Gujja S."/>
            <person name="Saif S."/>
            <person name="Birren B."/>
        </authorList>
    </citation>
    <scope>NUCLEOTIDE SEQUENCE [LARGE SCALE GENOMIC DNA]</scope>
    <source>
        <strain evidence="2 3">ATCC 28783</strain>
    </source>
</reference>
<dbReference type="EMBL" id="SDIL01000046">
    <property type="protein sequence ID" value="RXK38564.1"/>
    <property type="molecule type" value="Genomic_DNA"/>
</dbReference>
<keyword evidence="1" id="KW-0808">Transferase</keyword>
<name>A0A4Q1BLC4_TREME</name>
<evidence type="ECO:0000256" key="1">
    <source>
        <dbReference type="ARBA" id="ARBA00022679"/>
    </source>
</evidence>
<gene>
    <name evidence="2" type="ORF">M231_04197</name>
</gene>
<accession>A0A4Q1BLC4</accession>
<protein>
    <recommendedName>
        <fullName evidence="4">UDP-glycosyltransferases domain-containing protein</fullName>
    </recommendedName>
</protein>
<dbReference type="PANTHER" id="PTHR48049">
    <property type="entry name" value="GLYCOSYLTRANSFERASE"/>
    <property type="match status" value="1"/>
</dbReference>